<dbReference type="EMBL" id="CP017921">
    <property type="protein sequence ID" value="APH39543.1"/>
    <property type="molecule type" value="Genomic_DNA"/>
</dbReference>
<evidence type="ECO:0000313" key="5">
    <source>
        <dbReference type="Proteomes" id="UP000267921"/>
    </source>
</evidence>
<dbReference type="AlphaFoldDB" id="A0A1L3Q3X9"/>
<dbReference type="KEGG" id="mhaz:BHR79_08665"/>
<accession>A0A1L3Q3X9</accession>
<protein>
    <recommendedName>
        <fullName evidence="1">KaiC-like domain-containing protein</fullName>
    </recommendedName>
</protein>
<dbReference type="InterPro" id="IPR014774">
    <property type="entry name" value="KaiC-like_dom"/>
</dbReference>
<dbReference type="EMBL" id="RJJG01000004">
    <property type="protein sequence ID" value="RNI09125.1"/>
    <property type="molecule type" value="Genomic_DNA"/>
</dbReference>
<dbReference type="Proteomes" id="UP000186879">
    <property type="component" value="Chromosome"/>
</dbReference>
<reference evidence="2 4" key="1">
    <citation type="submission" date="2016-10" db="EMBL/GenBank/DDBJ databases">
        <title>Methanohalophilus halophilus.</title>
        <authorList>
            <person name="L'haridon S."/>
        </authorList>
    </citation>
    <scope>NUCLEOTIDE SEQUENCE [LARGE SCALE GENOMIC DNA]</scope>
    <source>
        <strain evidence="2 4">Z-7982</strain>
    </source>
</reference>
<dbReference type="Pfam" id="PF06745">
    <property type="entry name" value="ATPase"/>
    <property type="match status" value="1"/>
</dbReference>
<gene>
    <name evidence="2" type="ORF">BHR79_08665</name>
    <name evidence="3" type="ORF">EFE40_06610</name>
</gene>
<feature type="domain" description="KaiC-like" evidence="1">
    <location>
        <begin position="3"/>
        <end position="97"/>
    </location>
</feature>
<dbReference type="SUPFAM" id="SSF52540">
    <property type="entry name" value="P-loop containing nucleoside triphosphate hydrolases"/>
    <property type="match status" value="1"/>
</dbReference>
<evidence type="ECO:0000259" key="1">
    <source>
        <dbReference type="Pfam" id="PF06745"/>
    </source>
</evidence>
<sequence>MDTEPTKLRKQWFHLFEPLRRENITTFFVFETYDIIGQTLQSSGMEGYLPDGIIDTMIKTKDDSSQRYIKVKKMRAMSHMDSYILTVSGNGIESYKETSF</sequence>
<dbReference type="Proteomes" id="UP000267921">
    <property type="component" value="Unassembled WGS sequence"/>
</dbReference>
<evidence type="ECO:0000313" key="2">
    <source>
        <dbReference type="EMBL" id="APH39543.1"/>
    </source>
</evidence>
<proteinExistence type="predicted"/>
<evidence type="ECO:0000313" key="3">
    <source>
        <dbReference type="EMBL" id="RNI09125.1"/>
    </source>
</evidence>
<dbReference type="InterPro" id="IPR027417">
    <property type="entry name" value="P-loop_NTPase"/>
</dbReference>
<keyword evidence="4" id="KW-1185">Reference proteome</keyword>
<organism evidence="2 4">
    <name type="scientific">Methanohalophilus halophilus</name>
    <dbReference type="NCBI Taxonomy" id="2177"/>
    <lineage>
        <taxon>Archaea</taxon>
        <taxon>Methanobacteriati</taxon>
        <taxon>Methanobacteriota</taxon>
        <taxon>Stenosarchaea group</taxon>
        <taxon>Methanomicrobia</taxon>
        <taxon>Methanosarcinales</taxon>
        <taxon>Methanosarcinaceae</taxon>
        <taxon>Methanohalophilus</taxon>
    </lineage>
</organism>
<dbReference type="Gene3D" id="3.40.50.300">
    <property type="entry name" value="P-loop containing nucleotide triphosphate hydrolases"/>
    <property type="match status" value="1"/>
</dbReference>
<evidence type="ECO:0000313" key="4">
    <source>
        <dbReference type="Proteomes" id="UP000186879"/>
    </source>
</evidence>
<name>A0A1L3Q3X9_9EURY</name>
<reference evidence="3 5" key="2">
    <citation type="submission" date="2018-10" db="EMBL/GenBank/DDBJ databases">
        <title>Cultivation of a novel Methanohalophilus strain from Kebrit Deep of the Red Sea and a genomic comparison of members of the genus Methanohalophilus.</title>
        <authorList>
            <person name="Guan Y."/>
            <person name="Ngugi D.K."/>
            <person name="Stingl U."/>
        </authorList>
    </citation>
    <scope>NUCLEOTIDE SEQUENCE [LARGE SCALE GENOMIC DNA]</scope>
    <source>
        <strain evidence="3 5">DSM 3094</strain>
    </source>
</reference>